<feature type="signal peptide" evidence="2">
    <location>
        <begin position="1"/>
        <end position="21"/>
    </location>
</feature>
<organism evidence="4 5">
    <name type="scientific">Aquipluma nitroreducens</name>
    <dbReference type="NCBI Taxonomy" id="2010828"/>
    <lineage>
        <taxon>Bacteria</taxon>
        <taxon>Pseudomonadati</taxon>
        <taxon>Bacteroidota</taxon>
        <taxon>Bacteroidia</taxon>
        <taxon>Marinilabiliales</taxon>
        <taxon>Prolixibacteraceae</taxon>
        <taxon>Aquipluma</taxon>
    </lineage>
</organism>
<dbReference type="KEGG" id="anf:AQPE_0803"/>
<evidence type="ECO:0000313" key="4">
    <source>
        <dbReference type="EMBL" id="BBE16663.1"/>
    </source>
</evidence>
<dbReference type="EMBL" id="AP018694">
    <property type="protein sequence ID" value="BBE16663.1"/>
    <property type="molecule type" value="Genomic_DNA"/>
</dbReference>
<protein>
    <submittedName>
        <fullName evidence="4">Acylaminoacyl-peptidase</fullName>
    </submittedName>
</protein>
<feature type="compositionally biased region" description="Basic and acidic residues" evidence="1">
    <location>
        <begin position="156"/>
        <end position="181"/>
    </location>
</feature>
<reference evidence="4" key="1">
    <citation type="journal article" date="2020" name="Int. J. Syst. Evol. Microbiol.">
        <title>Aquipluma nitroreducens gen. nov. sp. nov., a novel facultatively anaerobic bacterium isolated from a freshwater lake.</title>
        <authorList>
            <person name="Watanabe M."/>
            <person name="Kojima H."/>
            <person name="Fukui M."/>
        </authorList>
    </citation>
    <scope>NUCLEOTIDE SEQUENCE</scope>
    <source>
        <strain evidence="4">MeG22</strain>
    </source>
</reference>
<dbReference type="SUPFAM" id="SSF69304">
    <property type="entry name" value="Tricorn protease N-terminal domain"/>
    <property type="match status" value="1"/>
</dbReference>
<name>A0A5K7S545_9BACT</name>
<dbReference type="AlphaFoldDB" id="A0A5K7S545"/>
<dbReference type="InterPro" id="IPR029058">
    <property type="entry name" value="AB_hydrolase_fold"/>
</dbReference>
<proteinExistence type="predicted"/>
<dbReference type="GO" id="GO:0008239">
    <property type="term" value="F:dipeptidyl-peptidase activity"/>
    <property type="evidence" value="ECO:0007669"/>
    <property type="project" value="TreeGrafter"/>
</dbReference>
<evidence type="ECO:0000259" key="3">
    <source>
        <dbReference type="Pfam" id="PF00326"/>
    </source>
</evidence>
<sequence length="935" mass="106994">MKRACSLLLIFSLSFLPILNAQVTNKKPLTTNDFAAWKVINNPIISSDGKYTAFEINPQKGDGNLVLKTIDSKKEDLLARGYSASFSPESDFIVYKIKQPADSTRNAKKKKVKKELMPKDSIGILVFKHHKVYAFPNLKQFSLPKENAQWVAFTTDMKKPKKEGEKKGNEPKTKKNDDQADQKSQLVLFNAETGDTVCFQNISEYYYAPLGHSIMFIRQTKDSLDRAEVLTFDTKTRKTNVIFDRLGTAKKIASDQQGGKLGFVFSADTTREKAYSLYYGTLTTGEPKAVVSPDQSGLPLGWSPSEFGDVSFSDNGQLLYFGTNRKPKAEPKDTLLEDEKPVLDIWNWQDKELQPEQKINLEKEKKRSYKAVYLIDKDKFVQLADPAIRDIRTIQKGNGHVALGIDQSPYKLASSWTGKSNADYYLVDVETGTKRLIVQDKSVVSLSPGGNFIAWYDPSDSCYYSRSTNISSEEVNKLTKQVHVSFCDERWDMPGDPNPYGIAGWSENDKSVFIYDRYDIWRIDLEGSKVPVSATHNYGRKNSLRLRYEKLDPEEEFIDTSKPIIVSAFDERNKSDGFFNADLRNYTDPRLLIMEDFRFENLKKAKKADALIWTREDVNESPAVWTAPMTFERKHQLSDANPQQKQFVWPGVRLVHWTSFSGKQLEGLLYFPETIDPEKKYPMIVYFYERNADNLHVYTAPAPTRSTVNRTYFTSNDYIVFIPDITYEEGYPGQSAFDAIVSGTQFVSDMFPFIDRKKIGIQGQSWGGYQTAWLITQTNMFAAAMAGAPVSNMTSAYGGIRWESGISRMHQYENSQSRIGGTLWDKPLQYIENSPLFYVPKINTPLLIMHNDNDGAVPWYQGIELFTAMRRLNKPVWMLTYNNEEHNLKAESWANRMDLTIRMKQFFDHYLKDETMPSWMQFGIPAIQKGKELGY</sequence>
<dbReference type="InterPro" id="IPR001375">
    <property type="entry name" value="Peptidase_S9_cat"/>
</dbReference>
<feature type="domain" description="Peptidase S9 prolyl oligopeptidase catalytic" evidence="3">
    <location>
        <begin position="732"/>
        <end position="913"/>
    </location>
</feature>
<dbReference type="GO" id="GO:0008236">
    <property type="term" value="F:serine-type peptidase activity"/>
    <property type="evidence" value="ECO:0007669"/>
    <property type="project" value="InterPro"/>
</dbReference>
<keyword evidence="5" id="KW-1185">Reference proteome</keyword>
<dbReference type="Proteomes" id="UP001193389">
    <property type="component" value="Chromosome"/>
</dbReference>
<evidence type="ECO:0000313" key="5">
    <source>
        <dbReference type="Proteomes" id="UP001193389"/>
    </source>
</evidence>
<dbReference type="Pfam" id="PF00326">
    <property type="entry name" value="Peptidase_S9"/>
    <property type="match status" value="1"/>
</dbReference>
<dbReference type="PANTHER" id="PTHR11731">
    <property type="entry name" value="PROTEASE FAMILY S9B,C DIPEPTIDYL-PEPTIDASE IV-RELATED"/>
    <property type="match status" value="1"/>
</dbReference>
<feature type="chain" id="PRO_5024439285" evidence="2">
    <location>
        <begin position="22"/>
        <end position="935"/>
    </location>
</feature>
<accession>A0A5K7S545</accession>
<dbReference type="Gene3D" id="3.40.50.1820">
    <property type="entry name" value="alpha/beta hydrolase"/>
    <property type="match status" value="1"/>
</dbReference>
<evidence type="ECO:0000256" key="2">
    <source>
        <dbReference type="SAM" id="SignalP"/>
    </source>
</evidence>
<dbReference type="PANTHER" id="PTHR11731:SF193">
    <property type="entry name" value="DIPEPTIDYL PEPTIDASE 9"/>
    <property type="match status" value="1"/>
</dbReference>
<gene>
    <name evidence="4" type="ORF">AQPE_0803</name>
</gene>
<dbReference type="InterPro" id="IPR050278">
    <property type="entry name" value="Serine_Prot_S9B/DPPIV"/>
</dbReference>
<feature type="region of interest" description="Disordered" evidence="1">
    <location>
        <begin position="155"/>
        <end position="181"/>
    </location>
</feature>
<evidence type="ECO:0000256" key="1">
    <source>
        <dbReference type="SAM" id="MobiDB-lite"/>
    </source>
</evidence>
<dbReference type="SUPFAM" id="SSF53474">
    <property type="entry name" value="alpha/beta-Hydrolases"/>
    <property type="match status" value="1"/>
</dbReference>
<dbReference type="RefSeq" id="WP_318349717.1">
    <property type="nucleotide sequence ID" value="NZ_AP018694.1"/>
</dbReference>
<keyword evidence="2" id="KW-0732">Signal</keyword>
<dbReference type="GO" id="GO:0006508">
    <property type="term" value="P:proteolysis"/>
    <property type="evidence" value="ECO:0007669"/>
    <property type="project" value="InterPro"/>
</dbReference>